<keyword evidence="12" id="KW-1185">Reference proteome</keyword>
<dbReference type="Pfam" id="PF02151">
    <property type="entry name" value="UVR"/>
    <property type="match status" value="1"/>
</dbReference>
<reference evidence="11 12" key="1">
    <citation type="journal article" date="2010" name="PLoS ONE">
        <title>The Waddlia genome: a window into chlamydial biology.</title>
        <authorList>
            <person name="Bertelli C."/>
            <person name="Collyn F."/>
            <person name="Croxatto A."/>
            <person name="Ruckert C."/>
            <person name="Polkinghorne A."/>
            <person name="Kebbi-Beghdadi C."/>
            <person name="Goesmann A."/>
            <person name="Vaughan L."/>
            <person name="Greub G."/>
        </authorList>
    </citation>
    <scope>NUCLEOTIDE SEQUENCE [LARGE SCALE GENOMIC DNA]</scope>
    <source>
        <strain evidence="12">ATCC VR-1470 / WSU 86-1044</strain>
    </source>
</reference>
<evidence type="ECO:0000313" key="11">
    <source>
        <dbReference type="EMBL" id="ADI38272.1"/>
    </source>
</evidence>
<dbReference type="GO" id="GO:0003677">
    <property type="term" value="F:DNA binding"/>
    <property type="evidence" value="ECO:0007669"/>
    <property type="project" value="UniProtKB-UniRule"/>
</dbReference>
<comment type="subcellular location">
    <subcellularLocation>
        <location evidence="7">Cytoplasm</location>
    </subcellularLocation>
</comment>
<keyword evidence="2 7" id="KW-0227">DNA damage</keyword>
<dbReference type="SUPFAM" id="SSF47781">
    <property type="entry name" value="RuvA domain 2-like"/>
    <property type="match status" value="1"/>
</dbReference>
<feature type="domain" description="UvrC family homology region profile" evidence="10">
    <location>
        <begin position="311"/>
        <end position="521"/>
    </location>
</feature>
<dbReference type="HAMAP" id="MF_00203">
    <property type="entry name" value="UvrC"/>
    <property type="match status" value="1"/>
</dbReference>
<evidence type="ECO:0000256" key="7">
    <source>
        <dbReference type="HAMAP-Rule" id="MF_00203"/>
    </source>
</evidence>
<dbReference type="GO" id="GO:0009432">
    <property type="term" value="P:SOS response"/>
    <property type="evidence" value="ECO:0007669"/>
    <property type="project" value="UniProtKB-UniRule"/>
</dbReference>
<evidence type="ECO:0000313" key="12">
    <source>
        <dbReference type="Proteomes" id="UP000001505"/>
    </source>
</evidence>
<dbReference type="Gene3D" id="3.30.420.340">
    <property type="entry name" value="UvrC, RNAse H endonuclease domain"/>
    <property type="match status" value="1"/>
</dbReference>
<dbReference type="GO" id="GO:0006289">
    <property type="term" value="P:nucleotide-excision repair"/>
    <property type="evidence" value="ECO:0007669"/>
    <property type="project" value="UniProtKB-UniRule"/>
</dbReference>
<feature type="domain" description="GIY-YIG" evidence="9">
    <location>
        <begin position="58"/>
        <end position="137"/>
    </location>
</feature>
<dbReference type="PANTHER" id="PTHR30562:SF1">
    <property type="entry name" value="UVRABC SYSTEM PROTEIN C"/>
    <property type="match status" value="1"/>
</dbReference>
<dbReference type="PROSITE" id="PS50165">
    <property type="entry name" value="UVRC"/>
    <property type="match status" value="1"/>
</dbReference>
<evidence type="ECO:0000256" key="3">
    <source>
        <dbReference type="ARBA" id="ARBA00022769"/>
    </source>
</evidence>
<dbReference type="Pfam" id="PF22920">
    <property type="entry name" value="UvrC_RNaseH"/>
    <property type="match status" value="1"/>
</dbReference>
<organism evidence="11 12">
    <name type="scientific">Waddlia chondrophila (strain ATCC VR-1470 / WSU 86-1044)</name>
    <dbReference type="NCBI Taxonomy" id="716544"/>
    <lineage>
        <taxon>Bacteria</taxon>
        <taxon>Pseudomonadati</taxon>
        <taxon>Chlamydiota</taxon>
        <taxon>Chlamydiia</taxon>
        <taxon>Parachlamydiales</taxon>
        <taxon>Waddliaceae</taxon>
        <taxon>Waddlia</taxon>
    </lineage>
</organism>
<evidence type="ECO:0000256" key="2">
    <source>
        <dbReference type="ARBA" id="ARBA00022763"/>
    </source>
</evidence>
<dbReference type="InterPro" id="IPR050066">
    <property type="entry name" value="UvrABC_protein_C"/>
</dbReference>
<dbReference type="InterPro" id="IPR004791">
    <property type="entry name" value="UvrC"/>
</dbReference>
<keyword evidence="3 7" id="KW-0228">DNA excision</keyword>
<dbReference type="Pfam" id="PF01541">
    <property type="entry name" value="GIY-YIG"/>
    <property type="match status" value="1"/>
</dbReference>
<dbReference type="InterPro" id="IPR000305">
    <property type="entry name" value="GIY-YIG_endonuc"/>
</dbReference>
<dbReference type="AlphaFoldDB" id="D6YVW1"/>
<dbReference type="FunFam" id="3.40.1440.10:FF:000001">
    <property type="entry name" value="UvrABC system protein C"/>
    <property type="match status" value="1"/>
</dbReference>
<dbReference type="FunFam" id="1.10.150.20:FF:000005">
    <property type="entry name" value="UvrABC system protein C"/>
    <property type="match status" value="1"/>
</dbReference>
<evidence type="ECO:0000259" key="8">
    <source>
        <dbReference type="PROSITE" id="PS50151"/>
    </source>
</evidence>
<evidence type="ECO:0000259" key="9">
    <source>
        <dbReference type="PROSITE" id="PS50164"/>
    </source>
</evidence>
<keyword evidence="6 7" id="KW-0742">SOS response</keyword>
<gene>
    <name evidence="7 11" type="primary">uvrC</name>
    <name evidence="11" type="ordered locus">wcw_0910</name>
</gene>
<dbReference type="SUPFAM" id="SSF46600">
    <property type="entry name" value="C-terminal UvrC-binding domain of UvrB"/>
    <property type="match status" value="1"/>
</dbReference>
<dbReference type="Proteomes" id="UP000001505">
    <property type="component" value="Chromosome"/>
</dbReference>
<dbReference type="GO" id="GO:0009380">
    <property type="term" value="C:excinuclease repair complex"/>
    <property type="evidence" value="ECO:0007669"/>
    <property type="project" value="InterPro"/>
</dbReference>
<dbReference type="InterPro" id="IPR001943">
    <property type="entry name" value="UVR_dom"/>
</dbReference>
<dbReference type="PROSITE" id="PS50164">
    <property type="entry name" value="GIY_YIG"/>
    <property type="match status" value="1"/>
</dbReference>
<dbReference type="InterPro" id="IPR035901">
    <property type="entry name" value="GIY-YIG_endonuc_sf"/>
</dbReference>
<evidence type="ECO:0000256" key="6">
    <source>
        <dbReference type="ARBA" id="ARBA00023236"/>
    </source>
</evidence>
<dbReference type="EMBL" id="CP001928">
    <property type="protein sequence ID" value="ADI38272.1"/>
    <property type="molecule type" value="Genomic_DNA"/>
</dbReference>
<evidence type="ECO:0000256" key="4">
    <source>
        <dbReference type="ARBA" id="ARBA00022881"/>
    </source>
</evidence>
<dbReference type="InterPro" id="IPR001162">
    <property type="entry name" value="UvrC_RNase_H_dom"/>
</dbReference>
<keyword evidence="5 7" id="KW-0234">DNA repair</keyword>
<dbReference type="InterPro" id="IPR038476">
    <property type="entry name" value="UvrC_RNase_H_dom_sf"/>
</dbReference>
<dbReference type="Pfam" id="PF14520">
    <property type="entry name" value="HHH_5"/>
    <property type="match status" value="1"/>
</dbReference>
<dbReference type="NCBIfam" id="TIGR00194">
    <property type="entry name" value="uvrC"/>
    <property type="match status" value="1"/>
</dbReference>
<dbReference type="SUPFAM" id="SSF82771">
    <property type="entry name" value="GIY-YIG endonuclease"/>
    <property type="match status" value="1"/>
</dbReference>
<sequence length="648" mass="73693">MEAQASLGRASCAASADLSSSQSPLFSKNLERDGRKKQRRVDSVVMPFDTDVLKAFSTKPGVYLMKDKAGKVIYVGKAKNLRQRVRQYFVKGGDGRFMIPFLVSKVESIETVVVSSEKEALLLENNLIKKHKPRYNALLKDDKSYIALKLTRHHWPRIDLVRYKGKPKADGIYFGPYAHAGAARKTLDLLHKIFPLRQCSDQEFARRNRPCILYDIKKCVAPCVGYCSKEEYDELAAKAVRFLRGNDKEVIRDLYRKMERCSSEMQYEQAAEIYRTIQSIEKTVEGQHVDKPLGVDADALGLHREGEEVLLALLMFKSGRLTGSKCFSFRSIAQDDQELVQSFIFQHYADLPSLPHEVIAPLDIEEGAIIAEHLSEGRSRKLSIISPKRGEKRKLVEMAAMNAESEFRKEKDADAIIERTLLQMRDKFHLSRYPKRIECFDISTISGEETVATKVAFLDGKKDASAYRKYKIKTLDRPDDYGAMYEALIRRFRKAEKENHLPDLLMIDGGKGHLNVALRVLQELNIISVDVIGLAKEDSRHDKGQTLDQVFLPNVKDPLLLSRHSQILFFLQKIRDEAHRTAIAFHRKRRSKALIKSALDDVPGIGNARKKALLKHFGSLKKIKEASIEELVSIPGISEQLAELIRRL</sequence>
<dbReference type="eggNOG" id="COG0322">
    <property type="taxonomic scope" value="Bacteria"/>
</dbReference>
<evidence type="ECO:0000256" key="5">
    <source>
        <dbReference type="ARBA" id="ARBA00023204"/>
    </source>
</evidence>
<dbReference type="GO" id="GO:0005737">
    <property type="term" value="C:cytoplasm"/>
    <property type="evidence" value="ECO:0007669"/>
    <property type="project" value="UniProtKB-SubCell"/>
</dbReference>
<dbReference type="InterPro" id="IPR003583">
    <property type="entry name" value="Hlx-hairpin-Hlx_DNA-bd_motif"/>
</dbReference>
<dbReference type="InterPro" id="IPR036876">
    <property type="entry name" value="UVR_dom_sf"/>
</dbReference>
<dbReference type="HOGENOM" id="CLU_014841_3_2_0"/>
<dbReference type="PROSITE" id="PS50151">
    <property type="entry name" value="UVR"/>
    <property type="match status" value="1"/>
</dbReference>
<protein>
    <recommendedName>
        <fullName evidence="7">UvrABC system protein C</fullName>
        <shortName evidence="7">Protein UvrC</shortName>
    </recommendedName>
    <alternativeName>
        <fullName evidence="7">Excinuclease ABC subunit C</fullName>
    </alternativeName>
</protein>
<dbReference type="NCBIfam" id="NF001824">
    <property type="entry name" value="PRK00558.1-5"/>
    <property type="match status" value="1"/>
</dbReference>
<dbReference type="GO" id="GO:0009381">
    <property type="term" value="F:excinuclease ABC activity"/>
    <property type="evidence" value="ECO:0007669"/>
    <property type="project" value="UniProtKB-UniRule"/>
</dbReference>
<dbReference type="CDD" id="cd10434">
    <property type="entry name" value="GIY-YIG_UvrC_Cho"/>
    <property type="match status" value="1"/>
</dbReference>
<dbReference type="STRING" id="716544.wcw_0910"/>
<dbReference type="InterPro" id="IPR010994">
    <property type="entry name" value="RuvA_2-like"/>
</dbReference>
<dbReference type="PANTHER" id="PTHR30562">
    <property type="entry name" value="UVRC/OXIDOREDUCTASE"/>
    <property type="match status" value="1"/>
</dbReference>
<dbReference type="Pfam" id="PF08459">
    <property type="entry name" value="UvrC_RNaseH_dom"/>
    <property type="match status" value="1"/>
</dbReference>
<accession>D6YVW1</accession>
<comment type="similarity">
    <text evidence="7">Belongs to the UvrC family.</text>
</comment>
<dbReference type="Gene3D" id="3.40.1440.10">
    <property type="entry name" value="GIY-YIG endonuclease"/>
    <property type="match status" value="1"/>
</dbReference>
<dbReference type="SMART" id="SM00278">
    <property type="entry name" value="HhH1"/>
    <property type="match status" value="2"/>
</dbReference>
<keyword evidence="4 7" id="KW-0267">Excision nuclease</keyword>
<evidence type="ECO:0000259" key="10">
    <source>
        <dbReference type="PROSITE" id="PS50165"/>
    </source>
</evidence>
<proteinExistence type="inferred from homology"/>
<name>D6YVW1_WADCW</name>
<evidence type="ECO:0000256" key="1">
    <source>
        <dbReference type="ARBA" id="ARBA00022490"/>
    </source>
</evidence>
<dbReference type="Gene3D" id="1.10.150.20">
    <property type="entry name" value="5' to 3' exonuclease, C-terminal subdomain"/>
    <property type="match status" value="1"/>
</dbReference>
<keyword evidence="1 7" id="KW-0963">Cytoplasm</keyword>
<dbReference type="InterPro" id="IPR047296">
    <property type="entry name" value="GIY-YIG_UvrC_Cho"/>
</dbReference>
<dbReference type="KEGG" id="wch:wcw_0910"/>
<feature type="domain" description="UVR" evidence="8">
    <location>
        <begin position="248"/>
        <end position="283"/>
    </location>
</feature>
<comment type="subunit">
    <text evidence="7">Interacts with UvrB in an incision complex.</text>
</comment>
<comment type="function">
    <text evidence="7">The UvrABC repair system catalyzes the recognition and processing of DNA lesions. UvrC both incises the 5' and 3' sides of the lesion. The N-terminal half is responsible for the 3' incision and the C-terminal half is responsible for the 5' incision.</text>
</comment>
<dbReference type="SMART" id="SM00465">
    <property type="entry name" value="GIYc"/>
    <property type="match status" value="1"/>
</dbReference>